<comment type="caution">
    <text evidence="9">The sequence shown here is derived from an EMBL/GenBank/DDBJ whole genome shotgun (WGS) entry which is preliminary data.</text>
</comment>
<evidence type="ECO:0000256" key="1">
    <source>
        <dbReference type="ARBA" id="ARBA00004571"/>
    </source>
</evidence>
<organism evidence="9 10">
    <name type="scientific">Dysgonomonas mossii</name>
    <dbReference type="NCBI Taxonomy" id="163665"/>
    <lineage>
        <taxon>Bacteria</taxon>
        <taxon>Pseudomonadati</taxon>
        <taxon>Bacteroidota</taxon>
        <taxon>Bacteroidia</taxon>
        <taxon>Bacteroidales</taxon>
        <taxon>Dysgonomonadaceae</taxon>
        <taxon>Dysgonomonas</taxon>
    </lineage>
</organism>
<dbReference type="InterPro" id="IPR023996">
    <property type="entry name" value="TonB-dep_OMP_SusC/RagA"/>
</dbReference>
<evidence type="ECO:0000313" key="9">
    <source>
        <dbReference type="EMBL" id="TFU86912.1"/>
    </source>
</evidence>
<dbReference type="NCBIfam" id="TIGR04057">
    <property type="entry name" value="SusC_RagA_signa"/>
    <property type="match status" value="1"/>
</dbReference>
<accession>A0A4Y9III6</accession>
<dbReference type="PROSITE" id="PS52016">
    <property type="entry name" value="TONB_DEPENDENT_REC_3"/>
    <property type="match status" value="1"/>
</dbReference>
<evidence type="ECO:0000256" key="5">
    <source>
        <dbReference type="ARBA" id="ARBA00023136"/>
    </source>
</evidence>
<evidence type="ECO:0000313" key="10">
    <source>
        <dbReference type="Proteomes" id="UP000298285"/>
    </source>
</evidence>
<reference evidence="9 10" key="1">
    <citation type="submission" date="2019-03" db="EMBL/GenBank/DDBJ databases">
        <title>Diversity of the mouse oral microbiome.</title>
        <authorList>
            <person name="Joseph S."/>
            <person name="Aduse-Opoku J."/>
            <person name="Curtis M."/>
            <person name="Wade W."/>
            <person name="Hashim A."/>
        </authorList>
    </citation>
    <scope>NUCLEOTIDE SEQUENCE [LARGE SCALE GENOMIC DNA]</scope>
    <source>
        <strain evidence="9 10">P11</strain>
    </source>
</reference>
<keyword evidence="2 7" id="KW-0813">Transport</keyword>
<keyword evidence="4 7" id="KW-0812">Transmembrane</keyword>
<keyword evidence="9" id="KW-0675">Receptor</keyword>
<evidence type="ECO:0000256" key="3">
    <source>
        <dbReference type="ARBA" id="ARBA00022452"/>
    </source>
</evidence>
<evidence type="ECO:0000256" key="6">
    <source>
        <dbReference type="ARBA" id="ARBA00023237"/>
    </source>
</evidence>
<evidence type="ECO:0000256" key="4">
    <source>
        <dbReference type="ARBA" id="ARBA00022692"/>
    </source>
</evidence>
<feature type="domain" description="TonB-dependent receptor plug" evidence="8">
    <location>
        <begin position="125"/>
        <end position="228"/>
    </location>
</feature>
<dbReference type="RefSeq" id="WP_135107418.1">
    <property type="nucleotide sequence ID" value="NZ_JADGKW010000008.1"/>
</dbReference>
<gene>
    <name evidence="9" type="ORF">E4T88_16630</name>
</gene>
<dbReference type="AlphaFoldDB" id="A0A4Y9III6"/>
<dbReference type="Proteomes" id="UP000298285">
    <property type="component" value="Unassembled WGS sequence"/>
</dbReference>
<evidence type="ECO:0000256" key="7">
    <source>
        <dbReference type="PROSITE-ProRule" id="PRU01360"/>
    </source>
</evidence>
<keyword evidence="6 7" id="KW-0998">Cell outer membrane</keyword>
<dbReference type="Pfam" id="PF07715">
    <property type="entry name" value="Plug"/>
    <property type="match status" value="1"/>
</dbReference>
<protein>
    <submittedName>
        <fullName evidence="9">TonB-dependent receptor</fullName>
    </submittedName>
</protein>
<dbReference type="GO" id="GO:0009279">
    <property type="term" value="C:cell outer membrane"/>
    <property type="evidence" value="ECO:0007669"/>
    <property type="project" value="UniProtKB-SubCell"/>
</dbReference>
<dbReference type="EMBL" id="SPPK01000008">
    <property type="protein sequence ID" value="TFU86912.1"/>
    <property type="molecule type" value="Genomic_DNA"/>
</dbReference>
<comment type="similarity">
    <text evidence="7">Belongs to the TonB-dependent receptor family.</text>
</comment>
<evidence type="ECO:0000256" key="2">
    <source>
        <dbReference type="ARBA" id="ARBA00022448"/>
    </source>
</evidence>
<keyword evidence="3 7" id="KW-1134">Transmembrane beta strand</keyword>
<dbReference type="InterPro" id="IPR023997">
    <property type="entry name" value="TonB-dep_OMP_SusC/RagA_CS"/>
</dbReference>
<keyword evidence="5 7" id="KW-0472">Membrane</keyword>
<dbReference type="InterPro" id="IPR036942">
    <property type="entry name" value="Beta-barrel_TonB_sf"/>
</dbReference>
<sequence>MKTRKRVKKSQKTILRFLSLLIGITLSISLVMAQTRPAVSGKVTDDKGEPIIGASVTSPIKSTMTDVDGTFSLDIPIGTEIEVTYLGFKSYKIKVSDANYLDIRLEEDNVKLDDIVVVGYGVQKKESLTGAISNIKSDEIIKTKSPSLAQSIQGKVSGLRIRQQDGEPGQFRSDINVRGLGTPLFIIDGIVRDGADAFQRLNPEDIESISFLKDGTAAIYGMNSANGAIIVTTKRGAKGKTKITLSSNIGISKPTDIPKMTNAAQYMEMRNDAAILGEGNPLVTKEELALWKQGAPGYESANLYDDVFRKYSVQHQHTISMQGGSDNVSYFGSLGYARDESLLKSKDLNYDKYTFRSNADIKITNGLVAGINLSGRWDKTSQPWNSFFEIFKQTRINVPTYPAYANNNPDYLATQEMGFNPIALADSDLTGYHTYHNKNFQSTFSLKYDLPFVQGLSIKGQLGYDYNQQKHKGIRKKYSTYTYSADNDEYMENVYNNPSLIQVGNNEANRLDLQAQINYARTFNTIHNVSGTLVYERKQEKNDWSNIERKYDLYTYDEIDYAGIKDQLSSGMSNESAFISYVGRFNYDFMGKYLLELAFRYDGSYRYAPDSRWAFFPMGSIGWRASEEKFIKDKFDFVDNLKFRASYGKSGQDAGDAFQYIPGYNLNVGIYEFTDGTALSGIGSPSITNPNLTWYRAKLFDIGLDLSLFNGLFSMELDLYRRDRTGLLATRTVSLPNTYGASLPQENLNSDITQGIDFTLGHRNKIGDFSYSIKGNMNLARTKMNYVERGPFVSSWDRWRNQTSNRWNDFVWGYETIGQFTNSEQIRNYGVVQSGEMGNSKELPGDYIFRDVNGDGIIDDNDKMPAFWSGTPLIHYGLTLEASWKNFDIYALFQGAGMYTVQFSEVYAEILWSKGANTPAYFYDRWHKEDPYDSDSRWIAGEWPASRLIQDVGALYKDNSDIWRRNASYLRLKTLELGYTLPSSVMKKIGIDNVRLYVNGYNLFTFADSFVKPFDPERIEGSYNAGMNYPLMKSFNFGFTANF</sequence>
<dbReference type="SUPFAM" id="SSF56935">
    <property type="entry name" value="Porins"/>
    <property type="match status" value="1"/>
</dbReference>
<dbReference type="Pfam" id="PF13715">
    <property type="entry name" value="CarbopepD_reg_2"/>
    <property type="match status" value="1"/>
</dbReference>
<dbReference type="Gene3D" id="2.60.40.1120">
    <property type="entry name" value="Carboxypeptidase-like, regulatory domain"/>
    <property type="match status" value="1"/>
</dbReference>
<dbReference type="InterPro" id="IPR008969">
    <property type="entry name" value="CarboxyPept-like_regulatory"/>
</dbReference>
<dbReference type="InterPro" id="IPR012910">
    <property type="entry name" value="Plug_dom"/>
</dbReference>
<evidence type="ECO:0000259" key="8">
    <source>
        <dbReference type="Pfam" id="PF07715"/>
    </source>
</evidence>
<dbReference type="Gene3D" id="2.40.170.20">
    <property type="entry name" value="TonB-dependent receptor, beta-barrel domain"/>
    <property type="match status" value="1"/>
</dbReference>
<proteinExistence type="inferred from homology"/>
<dbReference type="Gene3D" id="2.170.130.10">
    <property type="entry name" value="TonB-dependent receptor, plug domain"/>
    <property type="match status" value="1"/>
</dbReference>
<dbReference type="SUPFAM" id="SSF49464">
    <property type="entry name" value="Carboxypeptidase regulatory domain-like"/>
    <property type="match status" value="1"/>
</dbReference>
<dbReference type="InterPro" id="IPR037066">
    <property type="entry name" value="Plug_dom_sf"/>
</dbReference>
<name>A0A4Y9III6_9BACT</name>
<comment type="subcellular location">
    <subcellularLocation>
        <location evidence="1 7">Cell outer membrane</location>
        <topology evidence="1 7">Multi-pass membrane protein</topology>
    </subcellularLocation>
</comment>
<dbReference type="OrthoDB" id="9768177at2"/>
<dbReference type="InterPro" id="IPR039426">
    <property type="entry name" value="TonB-dep_rcpt-like"/>
</dbReference>
<dbReference type="NCBIfam" id="TIGR04056">
    <property type="entry name" value="OMP_RagA_SusC"/>
    <property type="match status" value="1"/>
</dbReference>